<comment type="subcellular location">
    <subcellularLocation>
        <location evidence="1">Cytoplasm</location>
    </subcellularLocation>
</comment>
<dbReference type="InterPro" id="IPR058584">
    <property type="entry name" value="IMB1_TNPO1-like_TPR"/>
</dbReference>
<evidence type="ECO:0000256" key="2">
    <source>
        <dbReference type="ARBA" id="ARBA00022448"/>
    </source>
</evidence>
<keyword evidence="2" id="KW-0813">Transport</keyword>
<sequence>MELTQILLDTQSNDAKKRIESEKQIELAKEKDHPLLLGLLAAELNEESNPLQSRQLAGLILKNTLVSKDEEKKKELADLWLNFNEKLRNEIKELLVLTLGSQQKIARNTSAQVIGAIAGVEFPCGVWSTVFEDLMQVLKIQKNNDNTKEGVFTCLGYVCNELENYSFEISNLNEVLLTIVDGMSEEETNLQIKYTATNALFNSLRFAHQIFENANDAKFLLDTLVSTSKVPDEKICQKVMECFVRIADLYYFSIGDQINDIYTEYSNIAIHAIDFWGTICEKESKILEDIILFEQLEEKSKIESKNYIKISSKVLIPLLCELLIDTEEFDEFETGSWKVSDASTVCISLFAKHLGDPVFELIFDFLNKHLDSEDSDSKEAAVTCFGAILEGISTECVLNYIQQIIPLIIKHLKDKSIKVRNSSAYVIGRIFQFHLESLFIYISEENENENENENDKILLFDPVIEVLLDCFDDEPYPASTIAWAIQSLAIGGKAFQDKETTPISKHFIEIVRSLLKSTERADGDKHQLRYLSYEALILILHLAPMDCLEILFEVVEPIISRLEETMEYTNLTIQDRLRQAQIQGKLCGVLHSLADRLDTGIINYVERMMQCFLLLIKNTQTSVYEEVVMAIDSVVRVSGENFKAYLEDVHFFLTEGLNSVNEPRFCRLTITTISNITHYVKNSLPHEYFKSYIEILIKNLSTKDLDPDLKIHILSAFADFAVCLPHFFENYLDTVGSILKKITFIKFDSNDELTNLVYLTKLRKTTLEVYTGIIQGLNFKKRGKLFLRFIEQVIFLLEQIAKDPKSELFDELIKKAVELIVDILSILSKQVKRFFNTQPIYHLINHCLESDDQKLKKIGGWAYKLLN</sequence>
<evidence type="ECO:0000256" key="3">
    <source>
        <dbReference type="ARBA" id="ARBA00022490"/>
    </source>
</evidence>
<dbReference type="SMART" id="SM00913">
    <property type="entry name" value="IBN_N"/>
    <property type="match status" value="1"/>
</dbReference>
<evidence type="ECO:0000256" key="1">
    <source>
        <dbReference type="ARBA" id="ARBA00004496"/>
    </source>
</evidence>
<evidence type="ECO:0000313" key="7">
    <source>
        <dbReference type="EMBL" id="KAJ6248998.1"/>
    </source>
</evidence>
<dbReference type="PROSITE" id="PS50166">
    <property type="entry name" value="IMPORTIN_B_NT"/>
    <property type="match status" value="1"/>
</dbReference>
<dbReference type="InterPro" id="IPR040122">
    <property type="entry name" value="Importin_beta"/>
</dbReference>
<dbReference type="Pfam" id="PF03810">
    <property type="entry name" value="IBN_N"/>
    <property type="match status" value="1"/>
</dbReference>
<dbReference type="InterPro" id="IPR001494">
    <property type="entry name" value="Importin-beta_N"/>
</dbReference>
<dbReference type="EMBL" id="JAOAOG010000103">
    <property type="protein sequence ID" value="KAJ6248998.1"/>
    <property type="molecule type" value="Genomic_DNA"/>
</dbReference>
<dbReference type="Proteomes" id="UP001150062">
    <property type="component" value="Unassembled WGS sequence"/>
</dbReference>
<keyword evidence="3" id="KW-0963">Cytoplasm</keyword>
<evidence type="ECO:0000256" key="5">
    <source>
        <dbReference type="ARBA" id="ARBA00022927"/>
    </source>
</evidence>
<accession>A0ABQ8YWM1</accession>
<keyword evidence="5" id="KW-0653">Protein transport</keyword>
<feature type="domain" description="Importin N-terminal" evidence="6">
    <location>
        <begin position="21"/>
        <end position="101"/>
    </location>
</feature>
<dbReference type="PANTHER" id="PTHR10527">
    <property type="entry name" value="IMPORTIN BETA"/>
    <property type="match status" value="1"/>
</dbReference>
<evidence type="ECO:0000313" key="8">
    <source>
        <dbReference type="Proteomes" id="UP001150062"/>
    </source>
</evidence>
<reference evidence="7" key="1">
    <citation type="submission" date="2022-08" db="EMBL/GenBank/DDBJ databases">
        <title>Novel sulfate-reducing endosymbionts in the free-living metamonad Anaeramoeba.</title>
        <authorList>
            <person name="Jerlstrom-Hultqvist J."/>
            <person name="Cepicka I."/>
            <person name="Gallot-Lavallee L."/>
            <person name="Salas-Leiva D."/>
            <person name="Curtis B.A."/>
            <person name="Zahonova K."/>
            <person name="Pipaliya S."/>
            <person name="Dacks J."/>
            <person name="Roger A.J."/>
        </authorList>
    </citation>
    <scope>NUCLEOTIDE SEQUENCE</scope>
    <source>
        <strain evidence="7">Schooner1</strain>
    </source>
</reference>
<name>A0ABQ8YWM1_9EUKA</name>
<organism evidence="7 8">
    <name type="scientific">Anaeramoeba flamelloides</name>
    <dbReference type="NCBI Taxonomy" id="1746091"/>
    <lineage>
        <taxon>Eukaryota</taxon>
        <taxon>Metamonada</taxon>
        <taxon>Anaeramoebidae</taxon>
        <taxon>Anaeramoeba</taxon>
    </lineage>
</organism>
<dbReference type="Gene3D" id="1.25.10.10">
    <property type="entry name" value="Leucine-rich Repeat Variant"/>
    <property type="match status" value="1"/>
</dbReference>
<gene>
    <name evidence="7" type="ORF">M0813_00156</name>
</gene>
<comment type="caution">
    <text evidence="7">The sequence shown here is derived from an EMBL/GenBank/DDBJ whole genome shotgun (WGS) entry which is preliminary data.</text>
</comment>
<evidence type="ECO:0000256" key="4">
    <source>
        <dbReference type="ARBA" id="ARBA00022737"/>
    </source>
</evidence>
<dbReference type="InterPro" id="IPR011989">
    <property type="entry name" value="ARM-like"/>
</dbReference>
<proteinExistence type="predicted"/>
<keyword evidence="8" id="KW-1185">Reference proteome</keyword>
<protein>
    <submittedName>
        <fullName evidence="7">Importin subunit beta-1</fullName>
    </submittedName>
</protein>
<keyword evidence="4" id="KW-0677">Repeat</keyword>
<evidence type="ECO:0000259" key="6">
    <source>
        <dbReference type="PROSITE" id="PS50166"/>
    </source>
</evidence>
<dbReference type="InterPro" id="IPR016024">
    <property type="entry name" value="ARM-type_fold"/>
</dbReference>
<dbReference type="SUPFAM" id="SSF48371">
    <property type="entry name" value="ARM repeat"/>
    <property type="match status" value="1"/>
</dbReference>
<dbReference type="Pfam" id="PF13513">
    <property type="entry name" value="HEAT_EZ"/>
    <property type="match status" value="1"/>
</dbReference>
<dbReference type="Pfam" id="PF25574">
    <property type="entry name" value="TPR_IMB1"/>
    <property type="match status" value="1"/>
</dbReference>